<dbReference type="Proteomes" id="UP001165085">
    <property type="component" value="Unassembled WGS sequence"/>
</dbReference>
<keyword evidence="5 8" id="KW-1133">Transmembrane helix</keyword>
<dbReference type="SUPFAM" id="SSF103473">
    <property type="entry name" value="MFS general substrate transporter"/>
    <property type="match status" value="1"/>
</dbReference>
<feature type="transmembrane region" description="Helical" evidence="8">
    <location>
        <begin position="501"/>
        <end position="523"/>
    </location>
</feature>
<keyword evidence="2" id="KW-0813">Transport</keyword>
<evidence type="ECO:0000256" key="1">
    <source>
        <dbReference type="ARBA" id="ARBA00004651"/>
    </source>
</evidence>
<dbReference type="GO" id="GO:0005886">
    <property type="term" value="C:plasma membrane"/>
    <property type="evidence" value="ECO:0007669"/>
    <property type="project" value="UniProtKB-SubCell"/>
</dbReference>
<feature type="compositionally biased region" description="Basic and acidic residues" evidence="7">
    <location>
        <begin position="1"/>
        <end position="40"/>
    </location>
</feature>
<name>A0A9W7C5Q0_9STRA</name>
<evidence type="ECO:0000256" key="5">
    <source>
        <dbReference type="ARBA" id="ARBA00022989"/>
    </source>
</evidence>
<dbReference type="InterPro" id="IPR036259">
    <property type="entry name" value="MFS_trans_sf"/>
</dbReference>
<sequence>MSSEPRRGHELEHNQEHACKKEQPKHEQHDNSDDSDDHSPYHSALEAALSNLQPAVSISSSSSSHKPYAVDVAEVPGAFLIHNVLTEEETEGLLKAVTDVVQNDEKQSHHHTTTRAPDESNDAAPDSSMYGFRARRPSQHHTPCTVKPSSTKNLSDRIRPFLPPHAGPSNPSILHPNPSKTISNYLRCYSYQPSDSSPPHYDRSITNMRGGNPLETFTAYSLIIYLNSSFSGGCTTFYSSDSRILHAVYNPCKNSIVPFMFGFEEEKINKATSLVAVAWSLMGSVGAMMGGFITGRGGVKLCFLIDGFTFLGSAALMAMVEEGWKKQSKEDTSKNKKVKEEKEDKYGSSFMGGIKYLRTASGSQLLPLVFLKSFGCVLWGSADLLNVVFAKGDEFDLGCIFASVGLGCLGGPLIMDKVRIWYKNNGNGNDNKSFREIKFMVWSSVFAIAVVATSFLGMSLNSDLTSVLFFTVFRSSGSAILWVYSSVLLQLLTDPSVLGRVVSIEFAAATTLEGASAFLAAALLDFGDLTSTATALFYGVFGCVFVVAPLAAYSRRNWTEAKNGGYRRVDNDDDDEEEEVKGDANDNNDDDEGLELI</sequence>
<protein>
    <submittedName>
        <fullName evidence="9">Uncharacterized protein</fullName>
    </submittedName>
</protein>
<evidence type="ECO:0000256" key="3">
    <source>
        <dbReference type="ARBA" id="ARBA00022475"/>
    </source>
</evidence>
<keyword evidence="3" id="KW-1003">Cell membrane</keyword>
<feature type="transmembrane region" description="Helical" evidence="8">
    <location>
        <begin position="439"/>
        <end position="460"/>
    </location>
</feature>
<dbReference type="AlphaFoldDB" id="A0A9W7C5Q0"/>
<evidence type="ECO:0000256" key="8">
    <source>
        <dbReference type="SAM" id="Phobius"/>
    </source>
</evidence>
<feature type="transmembrane region" description="Helical" evidence="8">
    <location>
        <begin position="466"/>
        <end position="489"/>
    </location>
</feature>
<comment type="caution">
    <text evidence="9">The sequence shown here is derived from an EMBL/GenBank/DDBJ whole genome shotgun (WGS) entry which is preliminary data.</text>
</comment>
<feature type="transmembrane region" description="Helical" evidence="8">
    <location>
        <begin position="298"/>
        <end position="320"/>
    </location>
</feature>
<feature type="transmembrane region" description="Helical" evidence="8">
    <location>
        <begin position="271"/>
        <end position="292"/>
    </location>
</feature>
<feature type="compositionally biased region" description="Acidic residues" evidence="7">
    <location>
        <begin position="571"/>
        <end position="597"/>
    </location>
</feature>
<feature type="region of interest" description="Disordered" evidence="7">
    <location>
        <begin position="563"/>
        <end position="597"/>
    </location>
</feature>
<keyword evidence="6 8" id="KW-0472">Membrane</keyword>
<proteinExistence type="predicted"/>
<keyword evidence="10" id="KW-1185">Reference proteome</keyword>
<feature type="region of interest" description="Disordered" evidence="7">
    <location>
        <begin position="102"/>
        <end position="176"/>
    </location>
</feature>
<evidence type="ECO:0000256" key="7">
    <source>
        <dbReference type="SAM" id="MobiDB-lite"/>
    </source>
</evidence>
<accession>A0A9W7C5Q0</accession>
<keyword evidence="4 8" id="KW-0812">Transmembrane</keyword>
<feature type="region of interest" description="Disordered" evidence="7">
    <location>
        <begin position="1"/>
        <end position="48"/>
    </location>
</feature>
<feature type="transmembrane region" description="Helical" evidence="8">
    <location>
        <begin position="395"/>
        <end position="415"/>
    </location>
</feature>
<evidence type="ECO:0000256" key="2">
    <source>
        <dbReference type="ARBA" id="ARBA00022448"/>
    </source>
</evidence>
<evidence type="ECO:0000313" key="10">
    <source>
        <dbReference type="Proteomes" id="UP001165085"/>
    </source>
</evidence>
<gene>
    <name evidence="9" type="ORF">TrST_g10813</name>
</gene>
<dbReference type="OrthoDB" id="46230at2759"/>
<comment type="subcellular location">
    <subcellularLocation>
        <location evidence="1">Cell membrane</location>
        <topology evidence="1">Multi-pass membrane protein</topology>
    </subcellularLocation>
</comment>
<dbReference type="PANTHER" id="PTHR43266:SF2">
    <property type="entry name" value="MAJOR FACILITATOR SUPERFAMILY (MFS) PROFILE DOMAIN-CONTAINING PROTEIN"/>
    <property type="match status" value="1"/>
</dbReference>
<feature type="transmembrane region" description="Helical" evidence="8">
    <location>
        <begin position="365"/>
        <end position="389"/>
    </location>
</feature>
<dbReference type="Gene3D" id="1.20.1250.20">
    <property type="entry name" value="MFS general substrate transporter like domains"/>
    <property type="match status" value="1"/>
</dbReference>
<feature type="transmembrane region" description="Helical" evidence="8">
    <location>
        <begin position="535"/>
        <end position="553"/>
    </location>
</feature>
<evidence type="ECO:0000256" key="4">
    <source>
        <dbReference type="ARBA" id="ARBA00022692"/>
    </source>
</evidence>
<dbReference type="PANTHER" id="PTHR43266">
    <property type="entry name" value="MACROLIDE-EFFLUX PROTEIN"/>
    <property type="match status" value="1"/>
</dbReference>
<reference evidence="10" key="1">
    <citation type="journal article" date="2023" name="Commun. Biol.">
        <title>Genome analysis of Parmales, the sister group of diatoms, reveals the evolutionary specialization of diatoms from phago-mixotrophs to photoautotrophs.</title>
        <authorList>
            <person name="Ban H."/>
            <person name="Sato S."/>
            <person name="Yoshikawa S."/>
            <person name="Yamada K."/>
            <person name="Nakamura Y."/>
            <person name="Ichinomiya M."/>
            <person name="Sato N."/>
            <person name="Blanc-Mathieu R."/>
            <person name="Endo H."/>
            <person name="Kuwata A."/>
            <person name="Ogata H."/>
        </authorList>
    </citation>
    <scope>NUCLEOTIDE SEQUENCE [LARGE SCALE GENOMIC DNA]</scope>
    <source>
        <strain evidence="10">NIES 3701</strain>
    </source>
</reference>
<evidence type="ECO:0000256" key="6">
    <source>
        <dbReference type="ARBA" id="ARBA00023136"/>
    </source>
</evidence>
<evidence type="ECO:0000313" key="9">
    <source>
        <dbReference type="EMBL" id="GMH99669.1"/>
    </source>
</evidence>
<organism evidence="9 10">
    <name type="scientific">Triparma strigata</name>
    <dbReference type="NCBI Taxonomy" id="1606541"/>
    <lineage>
        <taxon>Eukaryota</taxon>
        <taxon>Sar</taxon>
        <taxon>Stramenopiles</taxon>
        <taxon>Ochrophyta</taxon>
        <taxon>Bolidophyceae</taxon>
        <taxon>Parmales</taxon>
        <taxon>Triparmaceae</taxon>
        <taxon>Triparma</taxon>
    </lineage>
</organism>
<dbReference type="EMBL" id="BRXY01000552">
    <property type="protein sequence ID" value="GMH99669.1"/>
    <property type="molecule type" value="Genomic_DNA"/>
</dbReference>